<evidence type="ECO:0000313" key="3">
    <source>
        <dbReference type="EMBL" id="QGY47484.1"/>
    </source>
</evidence>
<dbReference type="Pfam" id="PF00246">
    <property type="entry name" value="Peptidase_M14"/>
    <property type="match status" value="1"/>
</dbReference>
<dbReference type="AlphaFoldDB" id="A0A6I6KB94"/>
<gene>
    <name evidence="3" type="ORF">GM418_28580</name>
</gene>
<dbReference type="KEGG" id="mcos:GM418_28580"/>
<dbReference type="GO" id="GO:0008270">
    <property type="term" value="F:zinc ion binding"/>
    <property type="evidence" value="ECO:0007669"/>
    <property type="project" value="InterPro"/>
</dbReference>
<keyword evidence="4" id="KW-1185">Reference proteome</keyword>
<feature type="domain" description="Peptidase M14" evidence="2">
    <location>
        <begin position="54"/>
        <end position="187"/>
    </location>
</feature>
<dbReference type="Gene3D" id="3.40.630.10">
    <property type="entry name" value="Zn peptidases"/>
    <property type="match status" value="1"/>
</dbReference>
<dbReference type="SUPFAM" id="SSF52317">
    <property type="entry name" value="Class I glutamine amidotransferase-like"/>
    <property type="match status" value="1"/>
</dbReference>
<name>A0A6I6KB94_9BACT</name>
<feature type="chain" id="PRO_5026167913" evidence="1">
    <location>
        <begin position="27"/>
        <end position="859"/>
    </location>
</feature>
<keyword evidence="1" id="KW-0732">Signal</keyword>
<organism evidence="3 4">
    <name type="scientific">Maribellus comscasis</name>
    <dbReference type="NCBI Taxonomy" id="2681766"/>
    <lineage>
        <taxon>Bacteria</taxon>
        <taxon>Pseudomonadati</taxon>
        <taxon>Bacteroidota</taxon>
        <taxon>Bacteroidia</taxon>
        <taxon>Marinilabiliales</taxon>
        <taxon>Prolixibacteraceae</taxon>
        <taxon>Maribellus</taxon>
    </lineage>
</organism>
<dbReference type="EMBL" id="CP046401">
    <property type="protein sequence ID" value="QGY47484.1"/>
    <property type="molecule type" value="Genomic_DNA"/>
</dbReference>
<dbReference type="CDD" id="cd06240">
    <property type="entry name" value="M14-like"/>
    <property type="match status" value="1"/>
</dbReference>
<feature type="signal peptide" evidence="1">
    <location>
        <begin position="1"/>
        <end position="26"/>
    </location>
</feature>
<dbReference type="RefSeq" id="WP_158871400.1">
    <property type="nucleotide sequence ID" value="NZ_CP046401.1"/>
</dbReference>
<evidence type="ECO:0000259" key="2">
    <source>
        <dbReference type="Pfam" id="PF00246"/>
    </source>
</evidence>
<dbReference type="Gene3D" id="3.40.50.880">
    <property type="match status" value="1"/>
</dbReference>
<dbReference type="InterPro" id="IPR029062">
    <property type="entry name" value="Class_I_gatase-like"/>
</dbReference>
<protein>
    <submittedName>
        <fullName evidence="3">Peptidase M14 family protein</fullName>
    </submittedName>
</protein>
<reference evidence="3 4" key="1">
    <citation type="submission" date="2019-11" db="EMBL/GenBank/DDBJ databases">
        <authorList>
            <person name="Zheng R.K."/>
            <person name="Sun C.M."/>
        </authorList>
    </citation>
    <scope>NUCLEOTIDE SEQUENCE [LARGE SCALE GENOMIC DNA]</scope>
    <source>
        <strain evidence="3 4">WC007</strain>
    </source>
</reference>
<proteinExistence type="predicted"/>
<dbReference type="SUPFAM" id="SSF53187">
    <property type="entry name" value="Zn-dependent exopeptidases"/>
    <property type="match status" value="1"/>
</dbReference>
<evidence type="ECO:0000313" key="4">
    <source>
        <dbReference type="Proteomes" id="UP000428260"/>
    </source>
</evidence>
<dbReference type="GO" id="GO:0004181">
    <property type="term" value="F:metallocarboxypeptidase activity"/>
    <property type="evidence" value="ECO:0007669"/>
    <property type="project" value="InterPro"/>
</dbReference>
<sequence length="859" mass="97287">MKNHLKTPVFLFLISVFVLNTFSSIAQNKITSPEEFFGFQMGADYKLARWDKIVNYFYELEKQSDKIKVTNLGPSSEGHPFLLLLISSSENMANLDRLQTINKKIGDPRGVSEDSLKAYIKEGKAVIFESMSLHASEVGGTQMSPELAYDLLTKDDEETQRILDNVLFFMVPCFNPDGQVMITDWYNETVGTDYEGLSMPYLYHKYCGHDNNRDGDYLNLQESRYMAKAMYVDWQPQAYVDHHHMGSYGARFYVPPYCDPIRPYADPLVWRELSWYGAHIAYKLEEDGFQGVLNAAQYAGWGHFGWHWITPFHNIAGMLTESATANYATPVYVHPEQLRANTRGFPEYEAQSTFSNPWPGGWWHLRDIVAQQKSSAWSILDLAARNKETVLKTAVIKAQNQTKRGAEDNVKTLVIPAEQHDYLTATKMINKLLQSGLEIKKANKQFVAENRVFGAGSYVISLAQPKMGLIKNLLTETHYADNSWTRSENGVPYRPYDLATHTMYEFMGVNVEGLHSDLISDFPILQELENVPGTVEKGNSGYWIDGKQNAAFLVVNLLQNEKIQIKRVDKAFEGLHPGDFIIEKAPAEKLNEIAVKTGLSFLPLSKIEQEKIHTVKRGRTGLFQRYYGGNMDEGWTRLCFENFGFDYTTLMSEEIKEGSLKKKYDVIVLPSDRAEAITGDLKGQNKLEAEEYPEKYRSGIGKEGVEALKEFVKKGGTLVTFGNSFEFAADAFNLKVADVTNGLKSTEWFCPGSTLKVDFDNTQPLAYGMPDEGVVLNFSSPAFEVVPGRHNDDYTTIVRYKDKSLLKSGWLIGEKTVAKKQAMLSVKYGEGEVVLIGFRTQHRNQTDATFKLLFNTIIR</sequence>
<dbReference type="InterPro" id="IPR000834">
    <property type="entry name" value="Peptidase_M14"/>
</dbReference>
<dbReference type="Proteomes" id="UP000428260">
    <property type="component" value="Chromosome"/>
</dbReference>
<dbReference type="GO" id="GO:0006508">
    <property type="term" value="P:proteolysis"/>
    <property type="evidence" value="ECO:0007669"/>
    <property type="project" value="InterPro"/>
</dbReference>
<evidence type="ECO:0000256" key="1">
    <source>
        <dbReference type="SAM" id="SignalP"/>
    </source>
</evidence>
<accession>A0A6I6KB94</accession>